<reference evidence="1 2" key="1">
    <citation type="submission" date="2019-08" db="EMBL/GenBank/DDBJ databases">
        <title>Deep-cultivation of Planctomycetes and their phenomic and genomic characterization uncovers novel biology.</title>
        <authorList>
            <person name="Wiegand S."/>
            <person name="Jogler M."/>
            <person name="Boedeker C."/>
            <person name="Pinto D."/>
            <person name="Vollmers J."/>
            <person name="Rivas-Marin E."/>
            <person name="Kohn T."/>
            <person name="Peeters S.H."/>
            <person name="Heuer A."/>
            <person name="Rast P."/>
            <person name="Oberbeckmann S."/>
            <person name="Bunk B."/>
            <person name="Jeske O."/>
            <person name="Meyerdierks A."/>
            <person name="Storesund J.E."/>
            <person name="Kallscheuer N."/>
            <person name="Luecker S."/>
            <person name="Lage O.M."/>
            <person name="Pohl T."/>
            <person name="Merkel B.J."/>
            <person name="Hornburger P."/>
            <person name="Mueller R.-W."/>
            <person name="Bruemmer F."/>
            <person name="Labrenz M."/>
            <person name="Spormann A.M."/>
            <person name="Op den Camp H."/>
            <person name="Overmann J."/>
            <person name="Amann R."/>
            <person name="Jetten M.S.M."/>
            <person name="Mascher T."/>
            <person name="Medema M.H."/>
            <person name="Devos D.P."/>
            <person name="Kaster A.-K."/>
            <person name="Ovreas L."/>
            <person name="Rohde M."/>
            <person name="Galperin M.Y."/>
            <person name="Jogler C."/>
        </authorList>
    </citation>
    <scope>NUCLEOTIDE SEQUENCE [LARGE SCALE GENOMIC DNA]</scope>
    <source>
        <strain evidence="1 2">OJF2</strain>
    </source>
</reference>
<accession>A0A5B9W530</accession>
<protein>
    <submittedName>
        <fullName evidence="1">Uncharacterized protein</fullName>
    </submittedName>
</protein>
<keyword evidence="2" id="KW-1185">Reference proteome</keyword>
<organism evidence="1 2">
    <name type="scientific">Aquisphaera giovannonii</name>
    <dbReference type="NCBI Taxonomy" id="406548"/>
    <lineage>
        <taxon>Bacteria</taxon>
        <taxon>Pseudomonadati</taxon>
        <taxon>Planctomycetota</taxon>
        <taxon>Planctomycetia</taxon>
        <taxon>Isosphaerales</taxon>
        <taxon>Isosphaeraceae</taxon>
        <taxon>Aquisphaera</taxon>
    </lineage>
</organism>
<dbReference type="AlphaFoldDB" id="A0A5B9W530"/>
<evidence type="ECO:0000313" key="1">
    <source>
        <dbReference type="EMBL" id="QEH35643.1"/>
    </source>
</evidence>
<name>A0A5B9W530_9BACT</name>
<dbReference type="EMBL" id="CP042997">
    <property type="protein sequence ID" value="QEH35643.1"/>
    <property type="molecule type" value="Genomic_DNA"/>
</dbReference>
<evidence type="ECO:0000313" key="2">
    <source>
        <dbReference type="Proteomes" id="UP000324233"/>
    </source>
</evidence>
<dbReference type="RefSeq" id="WP_148595423.1">
    <property type="nucleotide sequence ID" value="NZ_CP042997.1"/>
</dbReference>
<proteinExistence type="predicted"/>
<dbReference type="KEGG" id="agv:OJF2_41980"/>
<dbReference type="Proteomes" id="UP000324233">
    <property type="component" value="Chromosome"/>
</dbReference>
<gene>
    <name evidence="1" type="ORF">OJF2_41980</name>
</gene>
<sequence length="232" mass="25645">MDPIDLVSRWNAWCVTGSPNQIDDTLTRLDAGLPGGWQRLTEEQVRERHLDRFQGPLSARRPVWYATNSPSNHGGANVSLDRIRDTDLRGGLVLFNGPAYPVITPQSAGEWDRIVGFLEGSIIPAARAAGANPKAPTPEEIFLDQLPSSVGDALRRFSRGARKVLPLNAMETESWNGFVIAAFRSRAIIDSRLLVEWLVVDGWKRDAAESLDSQLSEQCLLLSRFAEEVLAV</sequence>